<dbReference type="OrthoDB" id="4142625at2759"/>
<dbReference type="EMBL" id="MU007091">
    <property type="protein sequence ID" value="KAF2422404.1"/>
    <property type="molecule type" value="Genomic_DNA"/>
</dbReference>
<reference evidence="2" key="1">
    <citation type="journal article" date="2020" name="Stud. Mycol.">
        <title>101 Dothideomycetes genomes: a test case for predicting lifestyles and emergence of pathogens.</title>
        <authorList>
            <person name="Haridas S."/>
            <person name="Albert R."/>
            <person name="Binder M."/>
            <person name="Bloem J."/>
            <person name="Labutti K."/>
            <person name="Salamov A."/>
            <person name="Andreopoulos B."/>
            <person name="Baker S."/>
            <person name="Barry K."/>
            <person name="Bills G."/>
            <person name="Bluhm B."/>
            <person name="Cannon C."/>
            <person name="Castanera R."/>
            <person name="Culley D."/>
            <person name="Daum C."/>
            <person name="Ezra D."/>
            <person name="Gonzalez J."/>
            <person name="Henrissat B."/>
            <person name="Kuo A."/>
            <person name="Liang C."/>
            <person name="Lipzen A."/>
            <person name="Lutzoni F."/>
            <person name="Magnuson J."/>
            <person name="Mondo S."/>
            <person name="Nolan M."/>
            <person name="Ohm R."/>
            <person name="Pangilinan J."/>
            <person name="Park H.-J."/>
            <person name="Ramirez L."/>
            <person name="Alfaro M."/>
            <person name="Sun H."/>
            <person name="Tritt A."/>
            <person name="Yoshinaga Y."/>
            <person name="Zwiers L.-H."/>
            <person name="Turgeon B."/>
            <person name="Goodwin S."/>
            <person name="Spatafora J."/>
            <person name="Crous P."/>
            <person name="Grigoriev I."/>
        </authorList>
    </citation>
    <scope>NUCLEOTIDE SEQUENCE</scope>
    <source>
        <strain evidence="2">CBS 130266</strain>
    </source>
</reference>
<evidence type="ECO:0000313" key="3">
    <source>
        <dbReference type="Proteomes" id="UP000800235"/>
    </source>
</evidence>
<keyword evidence="3" id="KW-1185">Reference proteome</keyword>
<comment type="caution">
    <text evidence="2">The sequence shown here is derived from an EMBL/GenBank/DDBJ whole genome shotgun (WGS) entry which is preliminary data.</text>
</comment>
<name>A0A9P4TU15_9PEZI</name>
<proteinExistence type="predicted"/>
<gene>
    <name evidence="2" type="ORF">EJ08DRAFT_664872</name>
</gene>
<protein>
    <submittedName>
        <fullName evidence="2">Uncharacterized protein</fullName>
    </submittedName>
</protein>
<evidence type="ECO:0000313" key="2">
    <source>
        <dbReference type="EMBL" id="KAF2422404.1"/>
    </source>
</evidence>
<dbReference type="Proteomes" id="UP000800235">
    <property type="component" value="Unassembled WGS sequence"/>
</dbReference>
<feature type="chain" id="PRO_5040457098" evidence="1">
    <location>
        <begin position="27"/>
        <end position="332"/>
    </location>
</feature>
<sequence>MKATALLPFATLATAAVIALVPDVQTFPSPSRKDAVITRVRYGPHTLKQAVGTPSDPKGTKTTIVTTNAQKPCSDCTLLSMNGGVQYANGSEASNPSVYLHHGAIINVGPDARDGTCDRPAYDLFFSTGNERSTIIYTNADAAKPAGYYIQISDKFVLQSEIINSDLEEKQVWVYMNYEHIPGKPVGHQQTKVAWLSADTPACQRKTDLETITASGDAKLGAGEYYPPNEKSFTLTGKPWTSPWNGNFVALGGHMHDGGVNIEIYQNNKLLCDSQAKYADGAGHDMSGSGGHGNSAVSKHLASMSGCRNTNTVKKGDQFHIVVNYDFEKHPG</sequence>
<keyword evidence="1" id="KW-0732">Signal</keyword>
<organism evidence="2 3">
    <name type="scientific">Tothia fuscella</name>
    <dbReference type="NCBI Taxonomy" id="1048955"/>
    <lineage>
        <taxon>Eukaryota</taxon>
        <taxon>Fungi</taxon>
        <taxon>Dikarya</taxon>
        <taxon>Ascomycota</taxon>
        <taxon>Pezizomycotina</taxon>
        <taxon>Dothideomycetes</taxon>
        <taxon>Pleosporomycetidae</taxon>
        <taxon>Venturiales</taxon>
        <taxon>Cylindrosympodiaceae</taxon>
        <taxon>Tothia</taxon>
    </lineage>
</organism>
<feature type="signal peptide" evidence="1">
    <location>
        <begin position="1"/>
        <end position="26"/>
    </location>
</feature>
<dbReference type="AlphaFoldDB" id="A0A9P4TU15"/>
<accession>A0A9P4TU15</accession>
<evidence type="ECO:0000256" key="1">
    <source>
        <dbReference type="SAM" id="SignalP"/>
    </source>
</evidence>